<dbReference type="InterPro" id="IPR006369">
    <property type="entry name" value="Protohaem_IX_farnesylTrfase"/>
</dbReference>
<feature type="transmembrane region" description="Helical" evidence="10">
    <location>
        <begin position="231"/>
        <end position="249"/>
    </location>
</feature>
<gene>
    <name evidence="11" type="primary">ctaB2_1</name>
    <name evidence="10" type="synonym">ctaB</name>
    <name evidence="11" type="ORF">CB4_00115</name>
</gene>
<feature type="transmembrane region" description="Helical" evidence="10">
    <location>
        <begin position="40"/>
        <end position="59"/>
    </location>
</feature>
<evidence type="ECO:0000256" key="3">
    <source>
        <dbReference type="ARBA" id="ARBA00022475"/>
    </source>
</evidence>
<dbReference type="GO" id="GO:0008495">
    <property type="term" value="F:protoheme IX farnesyltransferase activity"/>
    <property type="evidence" value="ECO:0007669"/>
    <property type="project" value="UniProtKB-UniRule"/>
</dbReference>
<keyword evidence="3 10" id="KW-1003">Cell membrane</keyword>
<evidence type="ECO:0000313" key="12">
    <source>
        <dbReference type="Proteomes" id="UP000217696"/>
    </source>
</evidence>
<feature type="transmembrane region" description="Helical" evidence="10">
    <location>
        <begin position="107"/>
        <end position="127"/>
    </location>
</feature>
<dbReference type="GO" id="GO:0005886">
    <property type="term" value="C:plasma membrane"/>
    <property type="evidence" value="ECO:0007669"/>
    <property type="project" value="UniProtKB-SubCell"/>
</dbReference>
<protein>
    <recommendedName>
        <fullName evidence="10">Protoheme IX farnesyltransferase</fullName>
        <ecNumber evidence="10">2.5.1.141</ecNumber>
    </recommendedName>
    <alternativeName>
        <fullName evidence="10">Heme B farnesyltransferase</fullName>
    </alternativeName>
    <alternativeName>
        <fullName evidence="10">Heme O synthase</fullName>
    </alternativeName>
</protein>
<sequence>MKSVARKDTNVPTASLPTSKQTAANILAQTVKTGIIKSNLIPMFAGLTLALYTYQISLFAKLPEIIFALLGSTLVMGAAGAFNNLYDRDIDAVMERTKHRPTVTGAIKPKSVLWLGIVMSILGLVVLGLATPLAAFLGFLGLFFYVVPYTMWSKRRTIYNTEVGSISGAMPPLIGWAAIHPDITHPAILGLFLIMIIWQMPHFYAIAIRKHTEYEAANIPMLPVVKGVKRTYIQTNIYLVILIAVSFLFGSLSVGIMLVALLLSVAWLVLSVAGYKRMDPEKWAKALFVFSLFHMTILFSTVIIYSLVGIFYPLK</sequence>
<evidence type="ECO:0000256" key="5">
    <source>
        <dbReference type="ARBA" id="ARBA00022692"/>
    </source>
</evidence>
<evidence type="ECO:0000256" key="6">
    <source>
        <dbReference type="ARBA" id="ARBA00022989"/>
    </source>
</evidence>
<dbReference type="CDD" id="cd13957">
    <property type="entry name" value="PT_UbiA_Cox10"/>
    <property type="match status" value="1"/>
</dbReference>
<dbReference type="NCBIfam" id="TIGR01473">
    <property type="entry name" value="cyoE_ctaB"/>
    <property type="match status" value="1"/>
</dbReference>
<keyword evidence="8 10" id="KW-0472">Membrane</keyword>
<comment type="subunit">
    <text evidence="10">Interacts with CtaA.</text>
</comment>
<dbReference type="InterPro" id="IPR000537">
    <property type="entry name" value="UbiA_prenyltransferase"/>
</dbReference>
<keyword evidence="7 10" id="KW-0350">Heme biosynthesis</keyword>
<evidence type="ECO:0000256" key="9">
    <source>
        <dbReference type="ARBA" id="ARBA00047690"/>
    </source>
</evidence>
<evidence type="ECO:0000313" key="11">
    <source>
        <dbReference type="EMBL" id="BAU26043.1"/>
    </source>
</evidence>
<dbReference type="PANTHER" id="PTHR43448">
    <property type="entry name" value="PROTOHEME IX FARNESYLTRANSFERASE, MITOCHONDRIAL"/>
    <property type="match status" value="1"/>
</dbReference>
<evidence type="ECO:0000256" key="2">
    <source>
        <dbReference type="ARBA" id="ARBA00004919"/>
    </source>
</evidence>
<dbReference type="Pfam" id="PF01040">
    <property type="entry name" value="UbiA"/>
    <property type="match status" value="1"/>
</dbReference>
<dbReference type="GO" id="GO:0048034">
    <property type="term" value="P:heme O biosynthetic process"/>
    <property type="evidence" value="ECO:0007669"/>
    <property type="project" value="UniProtKB-UniRule"/>
</dbReference>
<dbReference type="Proteomes" id="UP000217696">
    <property type="component" value="Chromosome"/>
</dbReference>
<name>A0A0U4WAY9_9BACL</name>
<proteinExistence type="inferred from homology"/>
<keyword evidence="6 10" id="KW-1133">Transmembrane helix</keyword>
<dbReference type="PANTHER" id="PTHR43448:SF2">
    <property type="entry name" value="PROTOHEME IX FARNESYLTRANSFERASE, MITOCHONDRIAL"/>
    <property type="match status" value="1"/>
</dbReference>
<keyword evidence="4 10" id="KW-0808">Transferase</keyword>
<dbReference type="EMBL" id="AP017312">
    <property type="protein sequence ID" value="BAU26043.1"/>
    <property type="molecule type" value="Genomic_DNA"/>
</dbReference>
<comment type="catalytic activity">
    <reaction evidence="9 10">
        <text>heme b + (2E,6E)-farnesyl diphosphate + H2O = Fe(II)-heme o + diphosphate</text>
        <dbReference type="Rhea" id="RHEA:28070"/>
        <dbReference type="ChEBI" id="CHEBI:15377"/>
        <dbReference type="ChEBI" id="CHEBI:33019"/>
        <dbReference type="ChEBI" id="CHEBI:60344"/>
        <dbReference type="ChEBI" id="CHEBI:60530"/>
        <dbReference type="ChEBI" id="CHEBI:175763"/>
        <dbReference type="EC" id="2.5.1.141"/>
    </reaction>
</comment>
<dbReference type="FunFam" id="1.10.357.140:FF:000001">
    <property type="entry name" value="Protoheme IX farnesyltransferase"/>
    <property type="match status" value="1"/>
</dbReference>
<dbReference type="Gene3D" id="1.10.357.140">
    <property type="entry name" value="UbiA prenyltransferase"/>
    <property type="match status" value="1"/>
</dbReference>
<evidence type="ECO:0000256" key="7">
    <source>
        <dbReference type="ARBA" id="ARBA00023133"/>
    </source>
</evidence>
<evidence type="ECO:0000256" key="1">
    <source>
        <dbReference type="ARBA" id="ARBA00004651"/>
    </source>
</evidence>
<evidence type="ECO:0000256" key="4">
    <source>
        <dbReference type="ARBA" id="ARBA00022679"/>
    </source>
</evidence>
<dbReference type="HAMAP" id="MF_00154">
    <property type="entry name" value="CyoE_CtaB"/>
    <property type="match status" value="1"/>
</dbReference>
<comment type="subcellular location">
    <subcellularLocation>
        <location evidence="1 10">Cell membrane</location>
        <topology evidence="1 10">Multi-pass membrane protein</topology>
    </subcellularLocation>
</comment>
<dbReference type="InterPro" id="IPR044878">
    <property type="entry name" value="UbiA_sf"/>
</dbReference>
<keyword evidence="5 10" id="KW-0812">Transmembrane</keyword>
<dbReference type="UniPathway" id="UPA00834">
    <property type="reaction ID" value="UER00712"/>
</dbReference>
<evidence type="ECO:0000256" key="10">
    <source>
        <dbReference type="HAMAP-Rule" id="MF_00154"/>
    </source>
</evidence>
<accession>A0A0U4WAY9</accession>
<dbReference type="PROSITE" id="PS00943">
    <property type="entry name" value="UBIA"/>
    <property type="match status" value="1"/>
</dbReference>
<keyword evidence="12" id="KW-1185">Reference proteome</keyword>
<feature type="transmembrane region" description="Helical" evidence="10">
    <location>
        <begin position="287"/>
        <end position="312"/>
    </location>
</feature>
<organism evidence="11 12">
    <name type="scientific">Aneurinibacillus soli</name>
    <dbReference type="NCBI Taxonomy" id="1500254"/>
    <lineage>
        <taxon>Bacteria</taxon>
        <taxon>Bacillati</taxon>
        <taxon>Bacillota</taxon>
        <taxon>Bacilli</taxon>
        <taxon>Bacillales</taxon>
        <taxon>Paenibacillaceae</taxon>
        <taxon>Aneurinibacillus group</taxon>
        <taxon>Aneurinibacillus</taxon>
    </lineage>
</organism>
<comment type="miscellaneous">
    <text evidence="10">Carbon 2 of the heme B porphyrin ring is defined according to the Fischer nomenclature.</text>
</comment>
<feature type="transmembrane region" description="Helical" evidence="10">
    <location>
        <begin position="185"/>
        <end position="206"/>
    </location>
</feature>
<comment type="function">
    <text evidence="10">Converts heme B (protoheme IX) to heme O by substitution of the vinyl group on carbon 2 of heme B porphyrin ring with a hydroxyethyl farnesyl side group.</text>
</comment>
<dbReference type="EC" id="2.5.1.141" evidence="10"/>
<dbReference type="InterPro" id="IPR030470">
    <property type="entry name" value="UbiA_prenylTrfase_CS"/>
</dbReference>
<comment type="pathway">
    <text evidence="2 10">Porphyrin-containing compound metabolism; heme O biosynthesis; heme O from protoheme: step 1/1.</text>
</comment>
<dbReference type="KEGG" id="asoc:CB4_00115"/>
<reference evidence="11 12" key="1">
    <citation type="submission" date="2015-12" db="EMBL/GenBank/DDBJ databases">
        <title>Genome sequence of Aneurinibacillus soli.</title>
        <authorList>
            <person name="Lee J.S."/>
            <person name="Lee K.C."/>
            <person name="Kim K.K."/>
            <person name="Lee B.W."/>
        </authorList>
    </citation>
    <scope>NUCLEOTIDE SEQUENCE [LARGE SCALE GENOMIC DNA]</scope>
    <source>
        <strain evidence="11 12">CB4</strain>
    </source>
</reference>
<evidence type="ECO:0000256" key="8">
    <source>
        <dbReference type="ARBA" id="ARBA00023136"/>
    </source>
</evidence>
<dbReference type="AlphaFoldDB" id="A0A0U4WAY9"/>
<feature type="transmembrane region" description="Helical" evidence="10">
    <location>
        <begin position="65"/>
        <end position="86"/>
    </location>
</feature>
<comment type="similarity">
    <text evidence="10">Belongs to the UbiA prenyltransferase family. Protoheme IX farnesyltransferase subfamily.</text>
</comment>